<sequence length="107" mass="12189">MTCRRGRIALVYECRDPRISVFSSLAFVVVCASECMMQHEHGLRSLDDVEADLNFYYQGGLGNPQLLLFPAHTLALDDRLLTNTSLCRVLEAARTSWLQRAIDSYYE</sequence>
<dbReference type="EMBL" id="KV419457">
    <property type="protein sequence ID" value="KZS87082.1"/>
    <property type="molecule type" value="Genomic_DNA"/>
</dbReference>
<evidence type="ECO:0000313" key="2">
    <source>
        <dbReference type="Proteomes" id="UP000076722"/>
    </source>
</evidence>
<dbReference type="Proteomes" id="UP000076722">
    <property type="component" value="Unassembled WGS sequence"/>
</dbReference>
<name>A0A164MVQ3_9AGAM</name>
<reference evidence="1 2" key="1">
    <citation type="journal article" date="2016" name="Mol. Biol. Evol.">
        <title>Comparative Genomics of Early-Diverging Mushroom-Forming Fungi Provides Insights into the Origins of Lignocellulose Decay Capabilities.</title>
        <authorList>
            <person name="Nagy L.G."/>
            <person name="Riley R."/>
            <person name="Tritt A."/>
            <person name="Adam C."/>
            <person name="Daum C."/>
            <person name="Floudas D."/>
            <person name="Sun H."/>
            <person name="Yadav J.S."/>
            <person name="Pangilinan J."/>
            <person name="Larsson K.H."/>
            <person name="Matsuura K."/>
            <person name="Barry K."/>
            <person name="Labutti K."/>
            <person name="Kuo R."/>
            <person name="Ohm R.A."/>
            <person name="Bhattacharya S.S."/>
            <person name="Shirouzu T."/>
            <person name="Yoshinaga Y."/>
            <person name="Martin F.M."/>
            <person name="Grigoriev I.V."/>
            <person name="Hibbett D.S."/>
        </authorList>
    </citation>
    <scope>NUCLEOTIDE SEQUENCE [LARGE SCALE GENOMIC DNA]</scope>
    <source>
        <strain evidence="1 2">HHB9708</strain>
    </source>
</reference>
<dbReference type="AlphaFoldDB" id="A0A164MVQ3"/>
<evidence type="ECO:0000313" key="1">
    <source>
        <dbReference type="EMBL" id="KZS87082.1"/>
    </source>
</evidence>
<accession>A0A164MVQ3</accession>
<organism evidence="1 2">
    <name type="scientific">Sistotremastrum niveocremeum HHB9708</name>
    <dbReference type="NCBI Taxonomy" id="1314777"/>
    <lineage>
        <taxon>Eukaryota</taxon>
        <taxon>Fungi</taxon>
        <taxon>Dikarya</taxon>
        <taxon>Basidiomycota</taxon>
        <taxon>Agaricomycotina</taxon>
        <taxon>Agaricomycetes</taxon>
        <taxon>Sistotremastrales</taxon>
        <taxon>Sistotremastraceae</taxon>
        <taxon>Sertulicium</taxon>
        <taxon>Sertulicium niveocremeum</taxon>
    </lineage>
</organism>
<proteinExistence type="predicted"/>
<gene>
    <name evidence="1" type="ORF">SISNIDRAFT_471255</name>
</gene>
<protein>
    <submittedName>
        <fullName evidence="1">Uncharacterized protein</fullName>
    </submittedName>
</protein>
<keyword evidence="2" id="KW-1185">Reference proteome</keyword>